<sequence>MGKYLLSGAAALLVLLSGATLVAMWWDTIPDLVKVSAVFVIGVLLTALGTWLALRHRGNALHAATVTGIGGGLGFVGLMGAALLHLVPSVASFVALSAWTLVMLGLAARTRLVFAIIVAALGGVATTLLAAGQVAENPTEALLALLLMVAYAASTCLTSAVVVRFVPRDRVPLHLIAPLVLIVATAALVPIEAS</sequence>
<protein>
    <submittedName>
        <fullName evidence="2">Uncharacterized protein</fullName>
    </submittedName>
</protein>
<feature type="transmembrane region" description="Helical" evidence="1">
    <location>
        <begin position="61"/>
        <end position="84"/>
    </location>
</feature>
<feature type="transmembrane region" description="Helical" evidence="1">
    <location>
        <begin position="173"/>
        <end position="191"/>
    </location>
</feature>
<organism evidence="2 3">
    <name type="scientific">Propionibacterium australiense</name>
    <dbReference type="NCBI Taxonomy" id="119981"/>
    <lineage>
        <taxon>Bacteria</taxon>
        <taxon>Bacillati</taxon>
        <taxon>Actinomycetota</taxon>
        <taxon>Actinomycetes</taxon>
        <taxon>Propionibacteriales</taxon>
        <taxon>Propionibacteriaceae</taxon>
        <taxon>Propionibacterium</taxon>
    </lineage>
</organism>
<reference evidence="2 3" key="1">
    <citation type="submission" date="2018-10" db="EMBL/GenBank/DDBJ databases">
        <title>Propionibacterium australiense Genome Sequencing and Assembly.</title>
        <authorList>
            <person name="Bernier A.-M."/>
            <person name="Bernard K."/>
        </authorList>
    </citation>
    <scope>NUCLEOTIDE SEQUENCE [LARGE SCALE GENOMIC DNA]</scope>
    <source>
        <strain evidence="2 3">NML98A078</strain>
    </source>
</reference>
<feature type="transmembrane region" description="Helical" evidence="1">
    <location>
        <begin position="90"/>
        <end position="107"/>
    </location>
</feature>
<keyword evidence="1" id="KW-0812">Transmembrane</keyword>
<name>A0A8B3GHN4_9ACTN</name>
<dbReference type="AlphaFoldDB" id="A0A8B3GHN4"/>
<keyword evidence="1" id="KW-0472">Membrane</keyword>
<proteinExistence type="predicted"/>
<feature type="transmembrane region" description="Helical" evidence="1">
    <location>
        <begin position="112"/>
        <end position="135"/>
    </location>
</feature>
<keyword evidence="1" id="KW-1133">Transmembrane helix</keyword>
<dbReference type="RefSeq" id="WP_121587918.1">
    <property type="nucleotide sequence ID" value="NZ_RCIW01000003.1"/>
</dbReference>
<evidence type="ECO:0000313" key="2">
    <source>
        <dbReference type="EMBL" id="RLP12145.1"/>
    </source>
</evidence>
<comment type="caution">
    <text evidence="2">The sequence shown here is derived from an EMBL/GenBank/DDBJ whole genome shotgun (WGS) entry which is preliminary data.</text>
</comment>
<accession>A0A8B3GHN4</accession>
<dbReference type="OrthoDB" id="134267at85009"/>
<dbReference type="Proteomes" id="UP000279336">
    <property type="component" value="Unassembled WGS sequence"/>
</dbReference>
<feature type="transmembrane region" description="Helical" evidence="1">
    <location>
        <begin position="141"/>
        <end position="166"/>
    </location>
</feature>
<evidence type="ECO:0000313" key="3">
    <source>
        <dbReference type="Proteomes" id="UP000279336"/>
    </source>
</evidence>
<evidence type="ECO:0000256" key="1">
    <source>
        <dbReference type="SAM" id="Phobius"/>
    </source>
</evidence>
<dbReference type="EMBL" id="RCIW01000003">
    <property type="protein sequence ID" value="RLP12145.1"/>
    <property type="molecule type" value="Genomic_DNA"/>
</dbReference>
<feature type="transmembrane region" description="Helical" evidence="1">
    <location>
        <begin position="35"/>
        <end position="54"/>
    </location>
</feature>
<gene>
    <name evidence="2" type="ORF">D7U36_02455</name>
</gene>